<dbReference type="AlphaFoldDB" id="A0A8J3B0V1"/>
<dbReference type="GO" id="GO:0003677">
    <property type="term" value="F:DNA binding"/>
    <property type="evidence" value="ECO:0007669"/>
    <property type="project" value="InterPro"/>
</dbReference>
<gene>
    <name evidence="2" type="ORF">GCM10010123_10140</name>
</gene>
<dbReference type="RefSeq" id="WP_189168876.1">
    <property type="nucleotide sequence ID" value="NZ_BMQB01000002.1"/>
</dbReference>
<keyword evidence="3" id="KW-1185">Reference proteome</keyword>
<dbReference type="SUPFAM" id="SSF47413">
    <property type="entry name" value="lambda repressor-like DNA-binding domains"/>
    <property type="match status" value="1"/>
</dbReference>
<dbReference type="Pfam" id="PF19054">
    <property type="entry name" value="DUF5753"/>
    <property type="match status" value="1"/>
</dbReference>
<dbReference type="Pfam" id="PF13560">
    <property type="entry name" value="HTH_31"/>
    <property type="match status" value="1"/>
</dbReference>
<dbReference type="InterPro" id="IPR010982">
    <property type="entry name" value="Lambda_DNA-bd_dom_sf"/>
</dbReference>
<dbReference type="PROSITE" id="PS50943">
    <property type="entry name" value="HTH_CROC1"/>
    <property type="match status" value="1"/>
</dbReference>
<protein>
    <recommendedName>
        <fullName evidence="1">HTH cro/C1-type domain-containing protein</fullName>
    </recommendedName>
</protein>
<proteinExistence type="predicted"/>
<evidence type="ECO:0000313" key="3">
    <source>
        <dbReference type="Proteomes" id="UP000649739"/>
    </source>
</evidence>
<dbReference type="CDD" id="cd00093">
    <property type="entry name" value="HTH_XRE"/>
    <property type="match status" value="1"/>
</dbReference>
<dbReference type="Proteomes" id="UP000649739">
    <property type="component" value="Unassembled WGS sequence"/>
</dbReference>
<dbReference type="InterPro" id="IPR001387">
    <property type="entry name" value="Cro/C1-type_HTH"/>
</dbReference>
<dbReference type="EMBL" id="BMQB01000002">
    <property type="protein sequence ID" value="GGJ82442.1"/>
    <property type="molecule type" value="Genomic_DNA"/>
</dbReference>
<feature type="domain" description="HTH cro/C1-type" evidence="1">
    <location>
        <begin position="20"/>
        <end position="51"/>
    </location>
</feature>
<dbReference type="InterPro" id="IPR043917">
    <property type="entry name" value="DUF5753"/>
</dbReference>
<dbReference type="SMART" id="SM00530">
    <property type="entry name" value="HTH_XRE"/>
    <property type="match status" value="1"/>
</dbReference>
<comment type="caution">
    <text evidence="2">The sequence shown here is derived from an EMBL/GenBank/DDBJ whole genome shotgun (WGS) entry which is preliminary data.</text>
</comment>
<sequence length="282" mass="30636">MSSDPGSSAGRARRELGLRLRQVRRAAGLTGRALAERIGCHPSSVSRIESGGQAAGPATVRDWCVACDAAERIPDLLALAGSLDSSYLEWDRQARAGMRRLGDLHSVETYRRTRLFRIHGPVLLPGIFQTEAYIRRMLAFWYPFLGAPDDAEATVAMRAERTAAALAPGKRIVVVLGEQAVRTRRGPAQEHLDQLTHLLSVMRRPYVSVGIVPADARRYAIAGIGFWILDGGTVALETPTAAIKVTQPREIARYATLFAHLQAEAVYGAEARALITDVMNGG</sequence>
<organism evidence="2 3">
    <name type="scientific">Pilimelia anulata</name>
    <dbReference type="NCBI Taxonomy" id="53371"/>
    <lineage>
        <taxon>Bacteria</taxon>
        <taxon>Bacillati</taxon>
        <taxon>Actinomycetota</taxon>
        <taxon>Actinomycetes</taxon>
        <taxon>Micromonosporales</taxon>
        <taxon>Micromonosporaceae</taxon>
        <taxon>Pilimelia</taxon>
    </lineage>
</organism>
<evidence type="ECO:0000259" key="1">
    <source>
        <dbReference type="PROSITE" id="PS50943"/>
    </source>
</evidence>
<evidence type="ECO:0000313" key="2">
    <source>
        <dbReference type="EMBL" id="GGJ82442.1"/>
    </source>
</evidence>
<name>A0A8J3B0V1_9ACTN</name>
<reference evidence="2" key="1">
    <citation type="journal article" date="2014" name="Int. J. Syst. Evol. Microbiol.">
        <title>Complete genome sequence of Corynebacterium casei LMG S-19264T (=DSM 44701T), isolated from a smear-ripened cheese.</title>
        <authorList>
            <consortium name="US DOE Joint Genome Institute (JGI-PGF)"/>
            <person name="Walter F."/>
            <person name="Albersmeier A."/>
            <person name="Kalinowski J."/>
            <person name="Ruckert C."/>
        </authorList>
    </citation>
    <scope>NUCLEOTIDE SEQUENCE</scope>
    <source>
        <strain evidence="2">JCM 3090</strain>
    </source>
</reference>
<reference evidence="2" key="2">
    <citation type="submission" date="2020-09" db="EMBL/GenBank/DDBJ databases">
        <authorList>
            <person name="Sun Q."/>
            <person name="Ohkuma M."/>
        </authorList>
    </citation>
    <scope>NUCLEOTIDE SEQUENCE</scope>
    <source>
        <strain evidence="2">JCM 3090</strain>
    </source>
</reference>
<accession>A0A8J3B0V1</accession>
<dbReference type="Gene3D" id="1.10.260.40">
    <property type="entry name" value="lambda repressor-like DNA-binding domains"/>
    <property type="match status" value="1"/>
</dbReference>